<keyword evidence="3" id="KW-1185">Reference proteome</keyword>
<evidence type="ECO:0000313" key="2">
    <source>
        <dbReference type="EMBL" id="KDP20111.1"/>
    </source>
</evidence>
<proteinExistence type="predicted"/>
<protein>
    <submittedName>
        <fullName evidence="2">Uncharacterized protein</fullName>
    </submittedName>
</protein>
<dbReference type="STRING" id="180498.A0A067J8L6"/>
<dbReference type="PANTHER" id="PTHR34539">
    <property type="entry name" value="T6J4.11 PROTEIN"/>
    <property type="match status" value="1"/>
</dbReference>
<feature type="compositionally biased region" description="Basic and acidic residues" evidence="1">
    <location>
        <begin position="1"/>
        <end position="21"/>
    </location>
</feature>
<dbReference type="OrthoDB" id="1717367at2759"/>
<dbReference type="PANTHER" id="PTHR34539:SF15">
    <property type="match status" value="1"/>
</dbReference>
<organism evidence="2 3">
    <name type="scientific">Jatropha curcas</name>
    <name type="common">Barbados nut</name>
    <dbReference type="NCBI Taxonomy" id="180498"/>
    <lineage>
        <taxon>Eukaryota</taxon>
        <taxon>Viridiplantae</taxon>
        <taxon>Streptophyta</taxon>
        <taxon>Embryophyta</taxon>
        <taxon>Tracheophyta</taxon>
        <taxon>Spermatophyta</taxon>
        <taxon>Magnoliopsida</taxon>
        <taxon>eudicotyledons</taxon>
        <taxon>Gunneridae</taxon>
        <taxon>Pentapetalae</taxon>
        <taxon>rosids</taxon>
        <taxon>fabids</taxon>
        <taxon>Malpighiales</taxon>
        <taxon>Euphorbiaceae</taxon>
        <taxon>Crotonoideae</taxon>
        <taxon>Jatropheae</taxon>
        <taxon>Jatropha</taxon>
    </lineage>
</organism>
<feature type="compositionally biased region" description="Polar residues" evidence="1">
    <location>
        <begin position="56"/>
        <end position="66"/>
    </location>
</feature>
<dbReference type="AlphaFoldDB" id="A0A067J8L6"/>
<dbReference type="Proteomes" id="UP000027138">
    <property type="component" value="Unassembled WGS sequence"/>
</dbReference>
<feature type="region of interest" description="Disordered" evidence="1">
    <location>
        <begin position="41"/>
        <end position="71"/>
    </location>
</feature>
<feature type="region of interest" description="Disordered" evidence="1">
    <location>
        <begin position="1"/>
        <end position="26"/>
    </location>
</feature>
<evidence type="ECO:0000256" key="1">
    <source>
        <dbReference type="SAM" id="MobiDB-lite"/>
    </source>
</evidence>
<dbReference type="KEGG" id="jcu:105650669"/>
<reference evidence="2 3" key="1">
    <citation type="journal article" date="2014" name="PLoS ONE">
        <title>Global Analysis of Gene Expression Profiles in Physic Nut (Jatropha curcas L.) Seedlings Exposed to Salt Stress.</title>
        <authorList>
            <person name="Zhang L."/>
            <person name="Zhang C."/>
            <person name="Wu P."/>
            <person name="Chen Y."/>
            <person name="Li M."/>
            <person name="Jiang H."/>
            <person name="Wu G."/>
        </authorList>
    </citation>
    <scope>NUCLEOTIDE SEQUENCE [LARGE SCALE GENOMIC DNA]</scope>
    <source>
        <strain evidence="3">cv. GZQX0401</strain>
        <tissue evidence="2">Young leaves</tissue>
    </source>
</reference>
<dbReference type="EMBL" id="KK920209">
    <property type="protein sequence ID" value="KDP20111.1"/>
    <property type="molecule type" value="Genomic_DNA"/>
</dbReference>
<feature type="compositionally biased region" description="Basic and acidic residues" evidence="1">
    <location>
        <begin position="44"/>
        <end position="55"/>
    </location>
</feature>
<name>A0A067J8L6_JATCU</name>
<accession>A0A067J8L6</accession>
<sequence length="239" mass="25501">MDQESTENKDTCNRKRVRADDSESNSSKLKLICLESALNSGDLDTNHVDSGKNSENEVASNDSGVNSPEAKRIQDDLLNIFDESDDPMIQGLDSVIRSFEEEILVPSGPNTEVSDVTTYGGGSQPDLGYLLEASDDELGLPPTFSGEEEKVSAVDLDPELSASGATGFGNMAGFEDDIPSYDSFGFGLGGDSDSNSYNVSYNDGGDFVSLGGLFDYADENYVPADISAVQWQPESLSAL</sequence>
<gene>
    <name evidence="2" type="ORF">JCGZ_05880</name>
</gene>
<evidence type="ECO:0000313" key="3">
    <source>
        <dbReference type="Proteomes" id="UP000027138"/>
    </source>
</evidence>